<dbReference type="VEuPathDB" id="VectorBase:GPAI018787"/>
<reference evidence="3" key="2">
    <citation type="submission" date="2020-05" db="UniProtKB">
        <authorList>
            <consortium name="EnsemblMetazoa"/>
        </authorList>
    </citation>
    <scope>IDENTIFICATION</scope>
    <source>
        <strain evidence="3">IAEA</strain>
    </source>
</reference>
<keyword evidence="4" id="KW-1185">Reference proteome</keyword>
<evidence type="ECO:0000313" key="3">
    <source>
        <dbReference type="EnsemblMetazoa" id="GPAI018787-PA"/>
    </source>
</evidence>
<feature type="region of interest" description="Disordered" evidence="1">
    <location>
        <begin position="283"/>
        <end position="400"/>
    </location>
</feature>
<feature type="compositionally biased region" description="Polar residues" evidence="1">
    <location>
        <begin position="293"/>
        <end position="328"/>
    </location>
</feature>
<protein>
    <recommendedName>
        <fullName evidence="5">MARVEL domain-containing protein</fullName>
    </recommendedName>
</protein>
<evidence type="ECO:0000256" key="2">
    <source>
        <dbReference type="SAM" id="Phobius"/>
    </source>
</evidence>
<dbReference type="STRING" id="7398.A0A1A9ZLZ7"/>
<evidence type="ECO:0000256" key="1">
    <source>
        <dbReference type="SAM" id="MobiDB-lite"/>
    </source>
</evidence>
<dbReference type="AlphaFoldDB" id="A0A1A9ZLZ7"/>
<feature type="transmembrane region" description="Helical" evidence="2">
    <location>
        <begin position="159"/>
        <end position="184"/>
    </location>
</feature>
<keyword evidence="2" id="KW-0812">Transmembrane</keyword>
<evidence type="ECO:0000313" key="4">
    <source>
        <dbReference type="Proteomes" id="UP000092445"/>
    </source>
</evidence>
<name>A0A1A9ZLZ7_GLOPL</name>
<dbReference type="EnsemblMetazoa" id="GPAI018787-RA">
    <property type="protein sequence ID" value="GPAI018787-PA"/>
    <property type="gene ID" value="GPAI018787"/>
</dbReference>
<dbReference type="Proteomes" id="UP000092445">
    <property type="component" value="Unassembled WGS sequence"/>
</dbReference>
<feature type="transmembrane region" description="Helical" evidence="2">
    <location>
        <begin position="238"/>
        <end position="258"/>
    </location>
</feature>
<organism evidence="3 4">
    <name type="scientific">Glossina pallidipes</name>
    <name type="common">Tsetse fly</name>
    <dbReference type="NCBI Taxonomy" id="7398"/>
    <lineage>
        <taxon>Eukaryota</taxon>
        <taxon>Metazoa</taxon>
        <taxon>Ecdysozoa</taxon>
        <taxon>Arthropoda</taxon>
        <taxon>Hexapoda</taxon>
        <taxon>Insecta</taxon>
        <taxon>Pterygota</taxon>
        <taxon>Neoptera</taxon>
        <taxon>Endopterygota</taxon>
        <taxon>Diptera</taxon>
        <taxon>Brachycera</taxon>
        <taxon>Muscomorpha</taxon>
        <taxon>Hippoboscoidea</taxon>
        <taxon>Glossinidae</taxon>
        <taxon>Glossina</taxon>
    </lineage>
</organism>
<keyword evidence="2" id="KW-1133">Transmembrane helix</keyword>
<feature type="compositionally biased region" description="Polar residues" evidence="1">
    <location>
        <begin position="389"/>
        <end position="400"/>
    </location>
</feature>
<proteinExistence type="predicted"/>
<sequence>MTDSLFLTYRSGDVGQPPQREMQQPQRYIPSVSDLYGTDEIELLLDEIRELEPVCCQLDDEQDFEIAGSRAGELSLSLESPLGTCTSWDSHANYKQRTTQTPLPWGVALHCDPQHLKTPTGIVRILLVLSSAACLACECSAGTVQVGLFLLPLIGRLRLMVFCALFSLLITCLMLFLDISHIALMFPFNWTKINTWMYLSIGLIFILSSTLLMHMVLFAEEYIWVSKHTKDTLLTSAIIGYICAIESLALSSIAAWPWTQYRQVPDEGSDIYIEDREMTPMSPLASTADVPHNHSQTANHNNRNNSTAHSDTNHHNQLNRLSTSSSYNKPYIPAKRPNELNNQKPTLGHIQTARKPNQRYREGYHYQPVASTSRQSPTFVLGDDIGAGPSTSRSNDNSSA</sequence>
<reference evidence="4" key="1">
    <citation type="submission" date="2014-03" db="EMBL/GenBank/DDBJ databases">
        <authorList>
            <person name="Aksoy S."/>
            <person name="Warren W."/>
            <person name="Wilson R.K."/>
        </authorList>
    </citation>
    <scope>NUCLEOTIDE SEQUENCE [LARGE SCALE GENOMIC DNA]</scope>
    <source>
        <strain evidence="4">IAEA</strain>
    </source>
</reference>
<feature type="transmembrane region" description="Helical" evidence="2">
    <location>
        <begin position="125"/>
        <end position="153"/>
    </location>
</feature>
<feature type="transmembrane region" description="Helical" evidence="2">
    <location>
        <begin position="196"/>
        <end position="218"/>
    </location>
</feature>
<accession>A0A1A9ZLZ7</accession>
<feature type="compositionally biased region" description="Polar residues" evidence="1">
    <location>
        <begin position="369"/>
        <end position="378"/>
    </location>
</feature>
<keyword evidence="2" id="KW-0472">Membrane</keyword>
<evidence type="ECO:0008006" key="5">
    <source>
        <dbReference type="Google" id="ProtNLM"/>
    </source>
</evidence>